<dbReference type="Gene3D" id="3.50.4.10">
    <property type="entry name" value="Hepatocyte Growth Factor"/>
    <property type="match status" value="3"/>
</dbReference>
<accession>A0A3R7PF83</accession>
<evidence type="ECO:0000259" key="1">
    <source>
        <dbReference type="PROSITE" id="PS50948"/>
    </source>
</evidence>
<dbReference type="SMART" id="SM00473">
    <property type="entry name" value="PAN_AP"/>
    <property type="match status" value="2"/>
</dbReference>
<gene>
    <name evidence="2" type="ORF">C7M84_021712</name>
</gene>
<feature type="domain" description="Apple" evidence="1">
    <location>
        <begin position="387"/>
        <end position="475"/>
    </location>
</feature>
<dbReference type="EMBL" id="QCYY01000460">
    <property type="protein sequence ID" value="ROT84972.1"/>
    <property type="molecule type" value="Genomic_DNA"/>
</dbReference>
<comment type="caution">
    <text evidence="2">The sequence shown here is derived from an EMBL/GenBank/DDBJ whole genome shotgun (WGS) entry which is preliminary data.</text>
</comment>
<dbReference type="AlphaFoldDB" id="A0A3R7PF83"/>
<dbReference type="PROSITE" id="PS50948">
    <property type="entry name" value="PAN"/>
    <property type="match status" value="2"/>
</dbReference>
<reference evidence="2 3" key="1">
    <citation type="submission" date="2018-04" db="EMBL/GenBank/DDBJ databases">
        <authorList>
            <person name="Zhang X."/>
            <person name="Yuan J."/>
            <person name="Li F."/>
            <person name="Xiang J."/>
        </authorList>
    </citation>
    <scope>NUCLEOTIDE SEQUENCE [LARGE SCALE GENOMIC DNA]</scope>
    <source>
        <tissue evidence="2">Muscle</tissue>
    </source>
</reference>
<feature type="domain" description="Apple" evidence="1">
    <location>
        <begin position="312"/>
        <end position="384"/>
    </location>
</feature>
<dbReference type="InterPro" id="IPR003609">
    <property type="entry name" value="Pan_app"/>
</dbReference>
<dbReference type="OrthoDB" id="6338195at2759"/>
<sequence>MADIGEQKGRPLPVRLDVTIYRDDNASAVLSRYTVNLLHMQTSFLSTNFNPFDVRECMDIPSQRTWLKITYAGIWEHGASQNPDEFKKILLEQIQGGTDMSPVRLPEVQLDHDQEFVFATVLLLEPAPYHLQFKQLVDRKPTDDDVQLEFATDDDDMCASGCLRFSTFECKSFYLCKTLNKNCFVSNYLNSGGSVFPVKACKHYQRAEIKNTKFQKPNQEIVDWIMTKGYLKEKYTDLKLPKVCGGFGGLGWEGRWRWEGCGWEGSWEEGRRGKGGWRSTRTLSCRRYVDGGNGGWEGWEGWGRREGGGLGSHTDDYEKLDGTVYTGDADQVIKSTDADKCAYHCSNATSITCRSFDYCEKKKTCYLYEQRTIDMPPEMINHTVPDCSHYSRDALVDFKKHENQVLEGSRDRYLKFVSASYCAQVCEDEPDYGCNGFDFCEEPEDVTCFLTSDHYTDEGVDIGNSPTCSHYSRSHTDDYEKLDGTVYTGDADQVIKSTDADKCAYHCSNATSITCRFAKTSLDYGCNGFDFCEEPEDVTCFLTSDHYTDEGLFFASPKNGTETRVKWVCVALHMTRLYATRPSMPPFPSPPPSPLSLRTREKLVPISPPSPSAALASPTPHPTPIDSIRAWQLTPLLPPPPTSPMTRRVWESRGCVSLPREVVATTPLH</sequence>
<reference evidence="2 3" key="2">
    <citation type="submission" date="2019-01" db="EMBL/GenBank/DDBJ databases">
        <title>The decoding of complex shrimp genome reveals the adaptation for benthos swimmer, frequently molting mechanism and breeding impact on genome.</title>
        <authorList>
            <person name="Sun Y."/>
            <person name="Gao Y."/>
            <person name="Yu Y."/>
        </authorList>
    </citation>
    <scope>NUCLEOTIDE SEQUENCE [LARGE SCALE GENOMIC DNA]</scope>
    <source>
        <tissue evidence="2">Muscle</tissue>
    </source>
</reference>
<evidence type="ECO:0000313" key="2">
    <source>
        <dbReference type="EMBL" id="ROT84972.1"/>
    </source>
</evidence>
<proteinExistence type="predicted"/>
<evidence type="ECO:0000313" key="3">
    <source>
        <dbReference type="Proteomes" id="UP000283509"/>
    </source>
</evidence>
<protein>
    <recommendedName>
        <fullName evidence="1">Apple domain-containing protein</fullName>
    </recommendedName>
</protein>
<dbReference type="Pfam" id="PF00024">
    <property type="entry name" value="PAN_1"/>
    <property type="match status" value="2"/>
</dbReference>
<dbReference type="SUPFAM" id="SSF57414">
    <property type="entry name" value="Hairpin loop containing domain-like"/>
    <property type="match status" value="2"/>
</dbReference>
<keyword evidence="3" id="KW-1185">Reference proteome</keyword>
<dbReference type="Proteomes" id="UP000283509">
    <property type="component" value="Unassembled WGS sequence"/>
</dbReference>
<name>A0A3R7PF83_PENVA</name>
<organism evidence="2 3">
    <name type="scientific">Penaeus vannamei</name>
    <name type="common">Whiteleg shrimp</name>
    <name type="synonym">Litopenaeus vannamei</name>
    <dbReference type="NCBI Taxonomy" id="6689"/>
    <lineage>
        <taxon>Eukaryota</taxon>
        <taxon>Metazoa</taxon>
        <taxon>Ecdysozoa</taxon>
        <taxon>Arthropoda</taxon>
        <taxon>Crustacea</taxon>
        <taxon>Multicrustacea</taxon>
        <taxon>Malacostraca</taxon>
        <taxon>Eumalacostraca</taxon>
        <taxon>Eucarida</taxon>
        <taxon>Decapoda</taxon>
        <taxon>Dendrobranchiata</taxon>
        <taxon>Penaeoidea</taxon>
        <taxon>Penaeidae</taxon>
        <taxon>Penaeus</taxon>
    </lineage>
</organism>